<evidence type="ECO:0000313" key="1">
    <source>
        <dbReference type="EMBL" id="MFC6825290.1"/>
    </source>
</evidence>
<protein>
    <recommendedName>
        <fullName evidence="3">Aldehyde dehydrogenase family protein</fullName>
    </recommendedName>
</protein>
<dbReference type="RefSeq" id="WP_379695374.1">
    <property type="nucleotide sequence ID" value="NZ_JBHSXH010000014.1"/>
</dbReference>
<dbReference type="EMBL" id="JBHSXH010000014">
    <property type="protein sequence ID" value="MFC6825290.1"/>
    <property type="molecule type" value="Genomic_DNA"/>
</dbReference>
<reference evidence="1 2" key="1">
    <citation type="journal article" date="2019" name="Int. J. Syst. Evol. Microbiol.">
        <title>The Global Catalogue of Microorganisms (GCM) 10K type strain sequencing project: providing services to taxonomists for standard genome sequencing and annotation.</title>
        <authorList>
            <consortium name="The Broad Institute Genomics Platform"/>
            <consortium name="The Broad Institute Genome Sequencing Center for Infectious Disease"/>
            <person name="Wu L."/>
            <person name="Ma J."/>
        </authorList>
    </citation>
    <scope>NUCLEOTIDE SEQUENCE [LARGE SCALE GENOMIC DNA]</scope>
    <source>
        <strain evidence="1 2">YIM 94188</strain>
    </source>
</reference>
<gene>
    <name evidence="1" type="ORF">ACFQEV_09855</name>
</gene>
<comment type="caution">
    <text evidence="1">The sequence shown here is derived from an EMBL/GenBank/DDBJ whole genome shotgun (WGS) entry which is preliminary data.</text>
</comment>
<sequence length="54" mass="5803">MTEYGNYVNGEWTESGEGETFGVVNPADNTEVVAQFQNSTTADVETAIEDAVNT</sequence>
<accession>A0ABD5TXL1</accession>
<organism evidence="1 2">
    <name type="scientific">Halopelagius fulvigenes</name>
    <dbReference type="NCBI Taxonomy" id="1198324"/>
    <lineage>
        <taxon>Archaea</taxon>
        <taxon>Methanobacteriati</taxon>
        <taxon>Methanobacteriota</taxon>
        <taxon>Stenosarchaea group</taxon>
        <taxon>Halobacteria</taxon>
        <taxon>Halobacteriales</taxon>
        <taxon>Haloferacaceae</taxon>
    </lineage>
</organism>
<proteinExistence type="predicted"/>
<keyword evidence="2" id="KW-1185">Reference proteome</keyword>
<name>A0ABD5TXL1_9EURY</name>
<evidence type="ECO:0000313" key="2">
    <source>
        <dbReference type="Proteomes" id="UP001596408"/>
    </source>
</evidence>
<evidence type="ECO:0008006" key="3">
    <source>
        <dbReference type="Google" id="ProtNLM"/>
    </source>
</evidence>
<dbReference type="Proteomes" id="UP001596408">
    <property type="component" value="Unassembled WGS sequence"/>
</dbReference>
<dbReference type="InterPro" id="IPR016161">
    <property type="entry name" value="Ald_DH/histidinol_DH"/>
</dbReference>
<dbReference type="SUPFAM" id="SSF53720">
    <property type="entry name" value="ALDH-like"/>
    <property type="match status" value="1"/>
</dbReference>
<dbReference type="InterPro" id="IPR016162">
    <property type="entry name" value="Ald_DH_N"/>
</dbReference>
<dbReference type="Gene3D" id="3.40.605.10">
    <property type="entry name" value="Aldehyde Dehydrogenase, Chain A, domain 1"/>
    <property type="match status" value="1"/>
</dbReference>
<dbReference type="AlphaFoldDB" id="A0ABD5TXL1"/>